<accession>A0A167L7K6</accession>
<sequence>MGSPSPTREVPLGINPSIRLPRCLRGCRRLFHTLPCPPCLTLHGHIHTVRTCSQITTTSSTTKRRMTCRTGRRCRLVLLSCRPAIRQGTIACQGAIILIIPALSPSLQPA</sequence>
<evidence type="ECO:0000313" key="1">
    <source>
        <dbReference type="EMBL" id="KZO95413.1"/>
    </source>
</evidence>
<protein>
    <submittedName>
        <fullName evidence="1">Uncharacterized protein</fullName>
    </submittedName>
</protein>
<dbReference type="AlphaFoldDB" id="A0A167L7K6"/>
<proteinExistence type="predicted"/>
<evidence type="ECO:0000313" key="2">
    <source>
        <dbReference type="Proteomes" id="UP000076738"/>
    </source>
</evidence>
<organism evidence="1 2">
    <name type="scientific">Calocera viscosa (strain TUFC12733)</name>
    <dbReference type="NCBI Taxonomy" id="1330018"/>
    <lineage>
        <taxon>Eukaryota</taxon>
        <taxon>Fungi</taxon>
        <taxon>Dikarya</taxon>
        <taxon>Basidiomycota</taxon>
        <taxon>Agaricomycotina</taxon>
        <taxon>Dacrymycetes</taxon>
        <taxon>Dacrymycetales</taxon>
        <taxon>Dacrymycetaceae</taxon>
        <taxon>Calocera</taxon>
    </lineage>
</organism>
<dbReference type="EMBL" id="KV417289">
    <property type="protein sequence ID" value="KZO95413.1"/>
    <property type="molecule type" value="Genomic_DNA"/>
</dbReference>
<keyword evidence="2" id="KW-1185">Reference proteome</keyword>
<reference evidence="1 2" key="1">
    <citation type="journal article" date="2016" name="Mol. Biol. Evol.">
        <title>Comparative Genomics of Early-Diverging Mushroom-Forming Fungi Provides Insights into the Origins of Lignocellulose Decay Capabilities.</title>
        <authorList>
            <person name="Nagy L.G."/>
            <person name="Riley R."/>
            <person name="Tritt A."/>
            <person name="Adam C."/>
            <person name="Daum C."/>
            <person name="Floudas D."/>
            <person name="Sun H."/>
            <person name="Yadav J.S."/>
            <person name="Pangilinan J."/>
            <person name="Larsson K.H."/>
            <person name="Matsuura K."/>
            <person name="Barry K."/>
            <person name="Labutti K."/>
            <person name="Kuo R."/>
            <person name="Ohm R.A."/>
            <person name="Bhattacharya S.S."/>
            <person name="Shirouzu T."/>
            <person name="Yoshinaga Y."/>
            <person name="Martin F.M."/>
            <person name="Grigoriev I.V."/>
            <person name="Hibbett D.S."/>
        </authorList>
    </citation>
    <scope>NUCLEOTIDE SEQUENCE [LARGE SCALE GENOMIC DNA]</scope>
    <source>
        <strain evidence="1 2">TUFC12733</strain>
    </source>
</reference>
<name>A0A167L7K6_CALVF</name>
<gene>
    <name evidence="1" type="ORF">CALVIDRAFT_170827</name>
</gene>
<dbReference type="Proteomes" id="UP000076738">
    <property type="component" value="Unassembled WGS sequence"/>
</dbReference>